<dbReference type="CDD" id="cd03024">
    <property type="entry name" value="DsbA_FrnE"/>
    <property type="match status" value="1"/>
</dbReference>
<dbReference type="Proteomes" id="UP001438953">
    <property type="component" value="Unassembled WGS sequence"/>
</dbReference>
<dbReference type="EMBL" id="JAYWLC010000001">
    <property type="protein sequence ID" value="MER5170149.1"/>
    <property type="molecule type" value="Genomic_DNA"/>
</dbReference>
<protein>
    <submittedName>
        <fullName evidence="2">DsbA family oxidoreductase</fullName>
    </submittedName>
</protein>
<comment type="caution">
    <text evidence="2">The sequence shown here is derived from an EMBL/GenBank/DDBJ whole genome shotgun (WGS) entry which is preliminary data.</text>
</comment>
<dbReference type="PANTHER" id="PTHR13887">
    <property type="entry name" value="GLUTATHIONE S-TRANSFERASE KAPPA"/>
    <property type="match status" value="1"/>
</dbReference>
<dbReference type="InterPro" id="IPR036249">
    <property type="entry name" value="Thioredoxin-like_sf"/>
</dbReference>
<organism evidence="2 3">
    <name type="scientific">Thioclava kandeliae</name>
    <dbReference type="NCBI Taxonomy" id="3070818"/>
    <lineage>
        <taxon>Bacteria</taxon>
        <taxon>Pseudomonadati</taxon>
        <taxon>Pseudomonadota</taxon>
        <taxon>Alphaproteobacteria</taxon>
        <taxon>Rhodobacterales</taxon>
        <taxon>Paracoccaceae</taxon>
        <taxon>Thioclava</taxon>
    </lineage>
</organism>
<evidence type="ECO:0000313" key="2">
    <source>
        <dbReference type="EMBL" id="MER5170149.1"/>
    </source>
</evidence>
<proteinExistence type="predicted"/>
<gene>
    <name evidence="2" type="ORF">VSX56_00050</name>
</gene>
<dbReference type="PANTHER" id="PTHR13887:SF41">
    <property type="entry name" value="THIOREDOXIN SUPERFAMILY PROTEIN"/>
    <property type="match status" value="1"/>
</dbReference>
<dbReference type="SUPFAM" id="SSF52833">
    <property type="entry name" value="Thioredoxin-like"/>
    <property type="match status" value="1"/>
</dbReference>
<dbReference type="InterPro" id="IPR001853">
    <property type="entry name" value="DSBA-like_thioredoxin_dom"/>
</dbReference>
<name>A0ABV1SB78_9RHOB</name>
<sequence length="215" mass="23817">MIALDIFADPVCPFCLIGYERLNRALAERPDHPFRLAWHPFQLNPAMPREGMNRADYLQAKFGQDGAVRMHQQLLDIAAADNLPLDPLKVIRQPNTLDALRLVYWAGLEERGTAVMSGLMTAHWYEGRDIGDPRELVEIAKNAGLDAEMTARLLASDADRDTIATRDAHARERGITAVPTFIVSNTHAISGAQPKELWLQVIDELSGAPDGTVLN</sequence>
<keyword evidence="3" id="KW-1185">Reference proteome</keyword>
<feature type="domain" description="DSBA-like thioredoxin" evidence="1">
    <location>
        <begin position="4"/>
        <end position="197"/>
    </location>
</feature>
<evidence type="ECO:0000313" key="3">
    <source>
        <dbReference type="Proteomes" id="UP001438953"/>
    </source>
</evidence>
<evidence type="ECO:0000259" key="1">
    <source>
        <dbReference type="Pfam" id="PF01323"/>
    </source>
</evidence>
<accession>A0ABV1SB78</accession>
<dbReference type="RefSeq" id="WP_350933931.1">
    <property type="nucleotide sequence ID" value="NZ_JAYWLC010000001.1"/>
</dbReference>
<reference evidence="2 3" key="1">
    <citation type="submission" date="2024-06" db="EMBL/GenBank/DDBJ databases">
        <title>Thioclava kandeliae sp. nov. from a rhizosphere soil sample of Kandelia candel in a mangrove.</title>
        <authorList>
            <person name="Mu T."/>
        </authorList>
    </citation>
    <scope>NUCLEOTIDE SEQUENCE [LARGE SCALE GENOMIC DNA]</scope>
    <source>
        <strain evidence="2 3">CPCC 100088</strain>
    </source>
</reference>
<dbReference type="Pfam" id="PF01323">
    <property type="entry name" value="DSBA"/>
    <property type="match status" value="1"/>
</dbReference>
<dbReference type="Gene3D" id="3.40.30.10">
    <property type="entry name" value="Glutaredoxin"/>
    <property type="match status" value="1"/>
</dbReference>